<feature type="transmembrane region" description="Helical" evidence="1">
    <location>
        <begin position="298"/>
        <end position="317"/>
    </location>
</feature>
<feature type="transmembrane region" description="Helical" evidence="1">
    <location>
        <begin position="64"/>
        <end position="86"/>
    </location>
</feature>
<dbReference type="EMBL" id="JAIVFP010000001">
    <property type="protein sequence ID" value="MCI4683285.1"/>
    <property type="molecule type" value="Genomic_DNA"/>
</dbReference>
<feature type="transmembrane region" description="Helical" evidence="1">
    <location>
        <begin position="180"/>
        <end position="208"/>
    </location>
</feature>
<protein>
    <submittedName>
        <fullName evidence="2">O-antigen polysaccharide polymerase Wzy</fullName>
    </submittedName>
</protein>
<reference evidence="2" key="1">
    <citation type="journal article" date="2022" name="ISME J.">
        <title>Identification of active gaseous-alkane degraders at natural gas seeps.</title>
        <authorList>
            <person name="Farhan Ul Haque M."/>
            <person name="Hernandez M."/>
            <person name="Crombie A.T."/>
            <person name="Murrell J.C."/>
        </authorList>
    </citation>
    <scope>NUCLEOTIDE SEQUENCE</scope>
    <source>
        <strain evidence="2">PC2</strain>
    </source>
</reference>
<evidence type="ECO:0000256" key="1">
    <source>
        <dbReference type="SAM" id="Phobius"/>
    </source>
</evidence>
<gene>
    <name evidence="2" type="primary">wzy</name>
    <name evidence="2" type="ORF">K2U94_10985</name>
</gene>
<feature type="transmembrane region" description="Helical" evidence="1">
    <location>
        <begin position="6"/>
        <end position="23"/>
    </location>
</feature>
<comment type="caution">
    <text evidence="2">The sequence shown here is derived from an EMBL/GenBank/DDBJ whole genome shotgun (WGS) entry which is preliminary data.</text>
</comment>
<keyword evidence="1" id="KW-1133">Transmembrane helix</keyword>
<keyword evidence="1" id="KW-0472">Membrane</keyword>
<proteinExistence type="predicted"/>
<feature type="transmembrane region" description="Helical" evidence="1">
    <location>
        <begin position="28"/>
        <end position="44"/>
    </location>
</feature>
<name>A0ABS9Z782_9HYPH</name>
<dbReference type="Pfam" id="PF14296">
    <property type="entry name" value="O-ag_pol_Wzy"/>
    <property type="match status" value="1"/>
</dbReference>
<feature type="transmembrane region" description="Helical" evidence="1">
    <location>
        <begin position="416"/>
        <end position="437"/>
    </location>
</feature>
<evidence type="ECO:0000313" key="2">
    <source>
        <dbReference type="EMBL" id="MCI4683285.1"/>
    </source>
</evidence>
<feature type="transmembrane region" description="Helical" evidence="1">
    <location>
        <begin position="145"/>
        <end position="168"/>
    </location>
</feature>
<dbReference type="Proteomes" id="UP001139104">
    <property type="component" value="Unassembled WGS sequence"/>
</dbReference>
<dbReference type="InterPro" id="IPR029468">
    <property type="entry name" value="O-ag_pol_Wzy"/>
</dbReference>
<accession>A0ABS9Z782</accession>
<sequence>MTNSFILALAYVVTCLWLMTLMARRRTVISVHLGTIALFSLGYYPLPVLFKPLSSLAPIPDEKVFYALLIHYLFLCALVISCLGCAKLTRAVPVMNFGALDHIALRHLYRLAWAAFGLYLAYIATTPRTSYGTENFDAFFEQKSNFRSLVSAVAVFASGFICIAYAIASAHGRRRAQFTYGAMIVLLVALALPLGQRLAAIAPIMMLFAAMAVTRQTGRALRILAAAVIFLMAVSPFAVYLREARRDKSGEFLSAPQVAGHYQVSSNPAFQSFQSIIDRSDLIFNTVFMKDYIDRTGYANWLYYYSVLVSPVPRLIFPDKPYVLSTDGAIDGEISVQAWRLAFGSLGSLTAFGGLTAYREGGWIGVILDGLALGLLFSLLARWLGEGSFLARVFYINFFLLFAVQKVPPDFFEALAGLLGHAPLILALLIVALTPIFTRLPPRGVAPAAERAS</sequence>
<keyword evidence="3" id="KW-1185">Reference proteome</keyword>
<dbReference type="RefSeq" id="WP_243067247.1">
    <property type="nucleotide sequence ID" value="NZ_JAIVFK010000025.1"/>
</dbReference>
<keyword evidence="1" id="KW-0812">Transmembrane</keyword>
<evidence type="ECO:0000313" key="3">
    <source>
        <dbReference type="Proteomes" id="UP001139104"/>
    </source>
</evidence>
<feature type="transmembrane region" description="Helical" evidence="1">
    <location>
        <begin position="220"/>
        <end position="241"/>
    </location>
</feature>
<feature type="transmembrane region" description="Helical" evidence="1">
    <location>
        <begin position="362"/>
        <end position="381"/>
    </location>
</feature>
<feature type="transmembrane region" description="Helical" evidence="1">
    <location>
        <begin position="387"/>
        <end position="404"/>
    </location>
</feature>
<organism evidence="2 3">
    <name type="scientific">Candidatus Rhodoblastus alkanivorans</name>
    <dbReference type="NCBI Taxonomy" id="2954117"/>
    <lineage>
        <taxon>Bacteria</taxon>
        <taxon>Pseudomonadati</taxon>
        <taxon>Pseudomonadota</taxon>
        <taxon>Alphaproteobacteria</taxon>
        <taxon>Hyphomicrobiales</taxon>
        <taxon>Rhodoblastaceae</taxon>
        <taxon>Rhodoblastus</taxon>
    </lineage>
</organism>
<feature type="transmembrane region" description="Helical" evidence="1">
    <location>
        <begin position="107"/>
        <end position="125"/>
    </location>
</feature>